<keyword evidence="3" id="KW-1185">Reference proteome</keyword>
<evidence type="ECO:0000256" key="1">
    <source>
        <dbReference type="SAM" id="SignalP"/>
    </source>
</evidence>
<evidence type="ECO:0008006" key="4">
    <source>
        <dbReference type="Google" id="ProtNLM"/>
    </source>
</evidence>
<evidence type="ECO:0000313" key="2">
    <source>
        <dbReference type="EMBL" id="GAB0132800.1"/>
    </source>
</evidence>
<keyword evidence="1" id="KW-0732">Signal</keyword>
<name>A0ABQ0CH93_9HYPO</name>
<feature type="signal peptide" evidence="1">
    <location>
        <begin position="1"/>
        <end position="16"/>
    </location>
</feature>
<accession>A0ABQ0CH93</accession>
<sequence length="81" mass="8073">MKYATAIAALAATAIAAPTNGGGSAGQCNNKPHSVCCNSVLGLLSCTLNILGQTCSGNSYCCKSAPQNGLINIGLECVKIL</sequence>
<reference evidence="3" key="1">
    <citation type="submission" date="2024-06" db="EMBL/GenBank/DDBJ databases">
        <title>Draft Genome Sequences of Epichloe bromicola Strains Isolated from Elymus ciliaris.</title>
        <authorList>
            <consortium name="Epichloe bromicola genome sequencing consortium"/>
            <person name="Miura A."/>
            <person name="Imano S."/>
            <person name="Ashida A."/>
            <person name="Sato I."/>
            <person name="Chiba S."/>
            <person name="Tanaka A."/>
            <person name="Camagna M."/>
            <person name="Takemoto D."/>
        </authorList>
    </citation>
    <scope>NUCLEOTIDE SEQUENCE [LARGE SCALE GENOMIC DNA]</scope>
    <source>
        <strain evidence="3">DP</strain>
    </source>
</reference>
<comment type="caution">
    <text evidence="2">The sequence shown here is derived from an EMBL/GenBank/DDBJ whole genome shotgun (WGS) entry which is preliminary data.</text>
</comment>
<organism evidence="2 3">
    <name type="scientific">Epichloe bromicola</name>
    <dbReference type="NCBI Taxonomy" id="79588"/>
    <lineage>
        <taxon>Eukaryota</taxon>
        <taxon>Fungi</taxon>
        <taxon>Dikarya</taxon>
        <taxon>Ascomycota</taxon>
        <taxon>Pezizomycotina</taxon>
        <taxon>Sordariomycetes</taxon>
        <taxon>Hypocreomycetidae</taxon>
        <taxon>Hypocreales</taxon>
        <taxon>Clavicipitaceae</taxon>
        <taxon>Epichloe</taxon>
    </lineage>
</organism>
<gene>
    <name evidence="2" type="primary">g1226</name>
    <name evidence="2" type="ORF">EsDP_00001226</name>
</gene>
<feature type="chain" id="PRO_5046617456" description="Hydrophobin" evidence="1">
    <location>
        <begin position="17"/>
        <end position="81"/>
    </location>
</feature>
<dbReference type="Proteomes" id="UP001562357">
    <property type="component" value="Unassembled WGS sequence"/>
</dbReference>
<protein>
    <recommendedName>
        <fullName evidence="4">Hydrophobin</fullName>
    </recommendedName>
</protein>
<evidence type="ECO:0000313" key="3">
    <source>
        <dbReference type="Proteomes" id="UP001562357"/>
    </source>
</evidence>
<dbReference type="EMBL" id="BAAFGZ010000026">
    <property type="protein sequence ID" value="GAB0132800.1"/>
    <property type="molecule type" value="Genomic_DNA"/>
</dbReference>
<proteinExistence type="predicted"/>